<sequence length="100" mass="10216">MIVPIVFTVLGAAAALFGISLAFDIGGVATALSQNAQARSERVYRRLGGQGTLGGFDSLGTPATLARGTSVTRFRIRGVVLALAGLVMTLAGVMLISLHS</sequence>
<proteinExistence type="predicted"/>
<name>A0A918TWU5_STRCJ</name>
<evidence type="ECO:0000313" key="3">
    <source>
        <dbReference type="Proteomes" id="UP000646244"/>
    </source>
</evidence>
<keyword evidence="1" id="KW-1133">Transmembrane helix</keyword>
<gene>
    <name evidence="2" type="ORF">GCM10010507_41610</name>
</gene>
<accession>A0A918TWU5</accession>
<keyword evidence="1" id="KW-0812">Transmembrane</keyword>
<feature type="transmembrane region" description="Helical" evidence="1">
    <location>
        <begin position="79"/>
        <end position="98"/>
    </location>
</feature>
<dbReference type="AlphaFoldDB" id="A0A918TWU5"/>
<dbReference type="EMBL" id="BMVB01000014">
    <property type="protein sequence ID" value="GHC60220.1"/>
    <property type="molecule type" value="Genomic_DNA"/>
</dbReference>
<protein>
    <submittedName>
        <fullName evidence="2">Uncharacterized protein</fullName>
    </submittedName>
</protein>
<keyword evidence="1" id="KW-0472">Membrane</keyword>
<dbReference type="RefSeq" id="WP_190111352.1">
    <property type="nucleotide sequence ID" value="NZ_BMVB01000014.1"/>
</dbReference>
<reference evidence="2" key="2">
    <citation type="submission" date="2020-09" db="EMBL/GenBank/DDBJ databases">
        <authorList>
            <person name="Sun Q."/>
            <person name="Ohkuma M."/>
        </authorList>
    </citation>
    <scope>NUCLEOTIDE SEQUENCE</scope>
    <source>
        <strain evidence="2">JCM 4633</strain>
    </source>
</reference>
<dbReference type="Proteomes" id="UP000646244">
    <property type="component" value="Unassembled WGS sequence"/>
</dbReference>
<evidence type="ECO:0000256" key="1">
    <source>
        <dbReference type="SAM" id="Phobius"/>
    </source>
</evidence>
<organism evidence="2 3">
    <name type="scientific">Streptomyces cinnamoneus</name>
    <name type="common">Streptoverticillium cinnamoneum</name>
    <dbReference type="NCBI Taxonomy" id="53446"/>
    <lineage>
        <taxon>Bacteria</taxon>
        <taxon>Bacillati</taxon>
        <taxon>Actinomycetota</taxon>
        <taxon>Actinomycetes</taxon>
        <taxon>Kitasatosporales</taxon>
        <taxon>Streptomycetaceae</taxon>
        <taxon>Streptomyces</taxon>
        <taxon>Streptomyces cinnamoneus group</taxon>
    </lineage>
</organism>
<comment type="caution">
    <text evidence="2">The sequence shown here is derived from an EMBL/GenBank/DDBJ whole genome shotgun (WGS) entry which is preliminary data.</text>
</comment>
<evidence type="ECO:0000313" key="2">
    <source>
        <dbReference type="EMBL" id="GHC60220.1"/>
    </source>
</evidence>
<reference evidence="2" key="1">
    <citation type="journal article" date="2014" name="Int. J. Syst. Evol. Microbiol.">
        <title>Complete genome sequence of Corynebacterium casei LMG S-19264T (=DSM 44701T), isolated from a smear-ripened cheese.</title>
        <authorList>
            <consortium name="US DOE Joint Genome Institute (JGI-PGF)"/>
            <person name="Walter F."/>
            <person name="Albersmeier A."/>
            <person name="Kalinowski J."/>
            <person name="Ruckert C."/>
        </authorList>
    </citation>
    <scope>NUCLEOTIDE SEQUENCE</scope>
    <source>
        <strain evidence="2">JCM 4633</strain>
    </source>
</reference>